<keyword evidence="3 12" id="KW-0479">Metal-binding</keyword>
<dbReference type="EMBL" id="AGEJ01000008">
    <property type="protein sequence ID" value="EMD17297.1"/>
    <property type="molecule type" value="Genomic_DNA"/>
</dbReference>
<dbReference type="GO" id="GO:0051539">
    <property type="term" value="F:4 iron, 4 sulfur cluster binding"/>
    <property type="evidence" value="ECO:0007669"/>
    <property type="project" value="UniProtKB-UniRule"/>
</dbReference>
<dbReference type="GO" id="GO:0003677">
    <property type="term" value="F:DNA binding"/>
    <property type="evidence" value="ECO:0007669"/>
    <property type="project" value="UniProtKB-UniRule"/>
</dbReference>
<dbReference type="GO" id="GO:0046872">
    <property type="term" value="F:metal ion binding"/>
    <property type="evidence" value="ECO:0007669"/>
    <property type="project" value="UniProtKB-KW"/>
</dbReference>
<keyword evidence="6 12" id="KW-0408">Iron</keyword>
<dbReference type="PIRSF" id="PIRSF001435">
    <property type="entry name" value="Nth"/>
    <property type="match status" value="1"/>
</dbReference>
<dbReference type="EC" id="4.2.99.18" evidence="12"/>
<dbReference type="GO" id="GO:0140078">
    <property type="term" value="F:class I DNA-(apurinic or apyrimidinic site) endonuclease activity"/>
    <property type="evidence" value="ECO:0007669"/>
    <property type="project" value="UniProtKB-EC"/>
</dbReference>
<dbReference type="Gene3D" id="1.10.340.30">
    <property type="entry name" value="Hypothetical protein, domain 2"/>
    <property type="match status" value="1"/>
</dbReference>
<dbReference type="Gene3D" id="1.10.1670.10">
    <property type="entry name" value="Helix-hairpin-Helix base-excision DNA repair enzymes (C-terminal)"/>
    <property type="match status" value="1"/>
</dbReference>
<dbReference type="PANTHER" id="PTHR10359:SF18">
    <property type="entry name" value="ENDONUCLEASE III"/>
    <property type="match status" value="1"/>
</dbReference>
<feature type="domain" description="HhH-GPD" evidence="13">
    <location>
        <begin position="46"/>
        <end position="194"/>
    </location>
</feature>
<dbReference type="GO" id="GO:0006285">
    <property type="term" value="P:base-excision repair, AP site formation"/>
    <property type="evidence" value="ECO:0007669"/>
    <property type="project" value="TreeGrafter"/>
</dbReference>
<dbReference type="AlphaFoldDB" id="M2PAA4"/>
<gene>
    <name evidence="12" type="primary">nth</name>
    <name evidence="14" type="ORF">HMPREF9943_00450</name>
</gene>
<dbReference type="InterPro" id="IPR005759">
    <property type="entry name" value="Nth"/>
</dbReference>
<dbReference type="CDD" id="cd00056">
    <property type="entry name" value="ENDO3c"/>
    <property type="match status" value="1"/>
</dbReference>
<evidence type="ECO:0000256" key="11">
    <source>
        <dbReference type="ARBA" id="ARBA00023295"/>
    </source>
</evidence>
<dbReference type="FunFam" id="1.10.1670.10:FF:000001">
    <property type="entry name" value="Endonuclease III"/>
    <property type="match status" value="1"/>
</dbReference>
<dbReference type="STRING" id="999415.HMPREF9943_00450"/>
<feature type="binding site" evidence="12">
    <location>
        <position position="196"/>
    </location>
    <ligand>
        <name>[4Fe-4S] cluster</name>
        <dbReference type="ChEBI" id="CHEBI:49883"/>
    </ligand>
</feature>
<evidence type="ECO:0000256" key="1">
    <source>
        <dbReference type="ARBA" id="ARBA00008343"/>
    </source>
</evidence>
<evidence type="ECO:0000259" key="13">
    <source>
        <dbReference type="SMART" id="SM00478"/>
    </source>
</evidence>
<evidence type="ECO:0000256" key="2">
    <source>
        <dbReference type="ARBA" id="ARBA00022485"/>
    </source>
</evidence>
<keyword evidence="11 12" id="KW-0326">Glycosidase</keyword>
<feature type="binding site" evidence="12">
    <location>
        <position position="203"/>
    </location>
    <ligand>
        <name>[4Fe-4S] cluster</name>
        <dbReference type="ChEBI" id="CHEBI:49883"/>
    </ligand>
</feature>
<evidence type="ECO:0000313" key="14">
    <source>
        <dbReference type="EMBL" id="EMD17297.1"/>
    </source>
</evidence>
<comment type="catalytic activity">
    <reaction evidence="12">
        <text>2'-deoxyribonucleotide-(2'-deoxyribose 5'-phosphate)-2'-deoxyribonucleotide-DNA = a 3'-end 2'-deoxyribonucleotide-(2,3-dehydro-2,3-deoxyribose 5'-phosphate)-DNA + a 5'-end 5'-phospho-2'-deoxyribonucleoside-DNA + H(+)</text>
        <dbReference type="Rhea" id="RHEA:66592"/>
        <dbReference type="Rhea" id="RHEA-COMP:13180"/>
        <dbReference type="Rhea" id="RHEA-COMP:16897"/>
        <dbReference type="Rhea" id="RHEA-COMP:17067"/>
        <dbReference type="ChEBI" id="CHEBI:15378"/>
        <dbReference type="ChEBI" id="CHEBI:136412"/>
        <dbReference type="ChEBI" id="CHEBI:157695"/>
        <dbReference type="ChEBI" id="CHEBI:167181"/>
        <dbReference type="EC" id="4.2.99.18"/>
    </reaction>
</comment>
<keyword evidence="14" id="KW-0540">Nuclease</keyword>
<dbReference type="SUPFAM" id="SSF48150">
    <property type="entry name" value="DNA-glycosylase"/>
    <property type="match status" value="1"/>
</dbReference>
<evidence type="ECO:0000256" key="6">
    <source>
        <dbReference type="ARBA" id="ARBA00023004"/>
    </source>
</evidence>
<evidence type="ECO:0000256" key="8">
    <source>
        <dbReference type="ARBA" id="ARBA00023125"/>
    </source>
</evidence>
<evidence type="ECO:0000313" key="15">
    <source>
        <dbReference type="Proteomes" id="UP000011758"/>
    </source>
</evidence>
<dbReference type="InterPro" id="IPR003265">
    <property type="entry name" value="HhH-GPD_domain"/>
</dbReference>
<dbReference type="GO" id="GO:0019104">
    <property type="term" value="F:DNA N-glycosylase activity"/>
    <property type="evidence" value="ECO:0007669"/>
    <property type="project" value="UniProtKB-UniRule"/>
</dbReference>
<dbReference type="Pfam" id="PF00633">
    <property type="entry name" value="HHH"/>
    <property type="match status" value="1"/>
</dbReference>
<name>M2PAA4_9FIRM</name>
<reference evidence="14 15" key="1">
    <citation type="submission" date="2013-02" db="EMBL/GenBank/DDBJ databases">
        <title>The Genome Sequence of Lactobacillus catenaformis F0143.</title>
        <authorList>
            <consortium name="The Broad Institute Genome Sequencing Platform"/>
            <person name="Earl A."/>
            <person name="Ward D."/>
            <person name="Feldgarden M."/>
            <person name="Gevers D."/>
            <person name="Izard J."/>
            <person name="Blanton J.M."/>
            <person name="Mathney J."/>
            <person name="Dewhirst F.E."/>
            <person name="Young S.K."/>
            <person name="Zeng Q."/>
            <person name="Gargeya S."/>
            <person name="Fitzgerald M."/>
            <person name="Haas B."/>
            <person name="Abouelleil A."/>
            <person name="Alvarado L."/>
            <person name="Arachchi H.M."/>
            <person name="Berlin A."/>
            <person name="Chapman S.B."/>
            <person name="Gearin G."/>
            <person name="Goldberg J."/>
            <person name="Griggs A."/>
            <person name="Gujja S."/>
            <person name="Hansen M."/>
            <person name="Heiman D."/>
            <person name="Howarth C."/>
            <person name="Larimer J."/>
            <person name="Lui A."/>
            <person name="MacDonald P.J.P."/>
            <person name="McCowen C."/>
            <person name="Montmayeur A."/>
            <person name="Murphy C."/>
            <person name="Neiman D."/>
            <person name="Pearson M."/>
            <person name="Priest M."/>
            <person name="Roberts A."/>
            <person name="Saif S."/>
            <person name="Shea T."/>
            <person name="Sisk P."/>
            <person name="Stolte C."/>
            <person name="Sykes S."/>
            <person name="Wortman J."/>
            <person name="Nusbaum C."/>
            <person name="Birren B."/>
        </authorList>
    </citation>
    <scope>NUCLEOTIDE SEQUENCE [LARGE SCALE GENOMIC DNA]</scope>
    <source>
        <strain evidence="14 15">OT 569</strain>
    </source>
</reference>
<dbReference type="Proteomes" id="UP000011758">
    <property type="component" value="Unassembled WGS sequence"/>
</dbReference>
<sequence>MLIISGGMMNKETLERILETWDTMFPDAKCELTHSNPLELLIAVMLSAQTTDAAVNKVTPALFEAYHSAKDYACADINDLQRYIKRIGLYRNKAKNIQAMCQVLINDYQGVVPSVMEELIDLPGVGRKTANVVLADAFNIPGIAVDTHVTRIAKRLKFCYLKDNVGTIEKKLRKKIPQDRWIKSHHQMIFFGRYHCKAINPHCYECPLIDICREKNKKLKRN</sequence>
<feature type="binding site" evidence="12">
    <location>
        <position position="206"/>
    </location>
    <ligand>
        <name>[4Fe-4S] cluster</name>
        <dbReference type="ChEBI" id="CHEBI:49883"/>
    </ligand>
</feature>
<comment type="function">
    <text evidence="12">DNA repair enzyme that has both DNA N-glycosylase activity and AP-lyase activity. The DNA N-glycosylase activity releases various damaged pyrimidines from DNA by cleaving the N-glycosidic bond, leaving an AP (apurinic/apyrimidinic) site. The AP-lyase activity cleaves the phosphodiester bond 3' to the AP site by a beta-elimination, leaving a 3'-terminal unsaturated sugar and a product with a terminal 5'-phosphate.</text>
</comment>
<dbReference type="InterPro" id="IPR023170">
    <property type="entry name" value="HhH_base_excis_C"/>
</dbReference>
<dbReference type="eggNOG" id="COG0177">
    <property type="taxonomic scope" value="Bacteria"/>
</dbReference>
<comment type="similarity">
    <text evidence="1 12">Belongs to the Nth/MutY family.</text>
</comment>
<keyword evidence="8 12" id="KW-0238">DNA-binding</keyword>
<evidence type="ECO:0000256" key="12">
    <source>
        <dbReference type="HAMAP-Rule" id="MF_00942"/>
    </source>
</evidence>
<evidence type="ECO:0000256" key="9">
    <source>
        <dbReference type="ARBA" id="ARBA00023204"/>
    </source>
</evidence>
<keyword evidence="2 12" id="KW-0004">4Fe-4S</keyword>
<keyword evidence="15" id="KW-1185">Reference proteome</keyword>
<dbReference type="PROSITE" id="PS01155">
    <property type="entry name" value="ENDONUCLEASE_III_2"/>
    <property type="match status" value="1"/>
</dbReference>
<protein>
    <recommendedName>
        <fullName evidence="12">Endonuclease III</fullName>
        <ecNumber evidence="12">4.2.99.18</ecNumber>
    </recommendedName>
    <alternativeName>
        <fullName evidence="12">DNA-(apurinic or apyrimidinic site) lyase</fullName>
    </alternativeName>
</protein>
<dbReference type="PANTHER" id="PTHR10359">
    <property type="entry name" value="A/G-SPECIFIC ADENINE GLYCOSYLASE/ENDONUCLEASE III"/>
    <property type="match status" value="1"/>
</dbReference>
<evidence type="ECO:0000256" key="4">
    <source>
        <dbReference type="ARBA" id="ARBA00022763"/>
    </source>
</evidence>
<proteinExistence type="inferred from homology"/>
<accession>M2PAA4</accession>
<keyword evidence="7 12" id="KW-0411">Iron-sulfur</keyword>
<dbReference type="PATRIC" id="fig|999415.3.peg.445"/>
<evidence type="ECO:0000256" key="10">
    <source>
        <dbReference type="ARBA" id="ARBA00023239"/>
    </source>
</evidence>
<keyword evidence="5 12" id="KW-0378">Hydrolase</keyword>
<dbReference type="InterPro" id="IPR004036">
    <property type="entry name" value="Endonuclease-III-like_CS2"/>
</dbReference>
<keyword evidence="9 12" id="KW-0234">DNA repair</keyword>
<dbReference type="HAMAP" id="MF_00942">
    <property type="entry name" value="Nth"/>
    <property type="match status" value="1"/>
</dbReference>
<comment type="cofactor">
    <cofactor evidence="12">
        <name>[4Fe-4S] cluster</name>
        <dbReference type="ChEBI" id="CHEBI:49883"/>
    </cofactor>
    <text evidence="12">Binds 1 [4Fe-4S] cluster.</text>
</comment>
<dbReference type="Pfam" id="PF00730">
    <property type="entry name" value="HhH-GPD"/>
    <property type="match status" value="1"/>
</dbReference>
<evidence type="ECO:0000256" key="7">
    <source>
        <dbReference type="ARBA" id="ARBA00023014"/>
    </source>
</evidence>
<dbReference type="InterPro" id="IPR000445">
    <property type="entry name" value="HhH_motif"/>
</dbReference>
<dbReference type="NCBIfam" id="TIGR01083">
    <property type="entry name" value="nth"/>
    <property type="match status" value="1"/>
</dbReference>
<keyword evidence="10 12" id="KW-0456">Lyase</keyword>
<dbReference type="FunFam" id="1.10.340.30:FF:000001">
    <property type="entry name" value="Endonuclease III"/>
    <property type="match status" value="1"/>
</dbReference>
<feature type="binding site" evidence="12">
    <location>
        <position position="212"/>
    </location>
    <ligand>
        <name>[4Fe-4S] cluster</name>
        <dbReference type="ChEBI" id="CHEBI:49883"/>
    </ligand>
</feature>
<organism evidence="14 15">
    <name type="scientific">Eggerthia catenaformis OT 569 = DSM 20559</name>
    <dbReference type="NCBI Taxonomy" id="999415"/>
    <lineage>
        <taxon>Bacteria</taxon>
        <taxon>Bacillati</taxon>
        <taxon>Bacillota</taxon>
        <taxon>Erysipelotrichia</taxon>
        <taxon>Erysipelotrichales</taxon>
        <taxon>Coprobacillaceae</taxon>
        <taxon>Eggerthia</taxon>
    </lineage>
</organism>
<dbReference type="InterPro" id="IPR011257">
    <property type="entry name" value="DNA_glycosylase"/>
</dbReference>
<keyword evidence="14" id="KW-0255">Endonuclease</keyword>
<dbReference type="SMART" id="SM00478">
    <property type="entry name" value="ENDO3c"/>
    <property type="match status" value="1"/>
</dbReference>
<comment type="caution">
    <text evidence="14">The sequence shown here is derived from an EMBL/GenBank/DDBJ whole genome shotgun (WGS) entry which is preliminary data.</text>
</comment>
<evidence type="ECO:0000256" key="3">
    <source>
        <dbReference type="ARBA" id="ARBA00022723"/>
    </source>
</evidence>
<evidence type="ECO:0000256" key="5">
    <source>
        <dbReference type="ARBA" id="ARBA00022801"/>
    </source>
</evidence>
<keyword evidence="4 12" id="KW-0227">DNA damage</keyword>